<accession>Q4T4D2</accession>
<dbReference type="GO" id="GO:0042975">
    <property type="term" value="F:peroxisome proliferator activated receptor binding"/>
    <property type="evidence" value="ECO:0007669"/>
    <property type="project" value="TreeGrafter"/>
</dbReference>
<feature type="compositionally biased region" description="Basic and acidic residues" evidence="2">
    <location>
        <begin position="533"/>
        <end position="546"/>
    </location>
</feature>
<dbReference type="GO" id="GO:0003682">
    <property type="term" value="F:chromatin binding"/>
    <property type="evidence" value="ECO:0007669"/>
    <property type="project" value="TreeGrafter"/>
</dbReference>
<dbReference type="PANTHER" id="PTHR13578:SF19">
    <property type="entry name" value="POLYCOMB GROUP PROTEIN ASXL1"/>
    <property type="match status" value="1"/>
</dbReference>
<feature type="compositionally biased region" description="Basic residues" evidence="2">
    <location>
        <begin position="387"/>
        <end position="399"/>
    </location>
</feature>
<dbReference type="EMBL" id="CAAE01009708">
    <property type="protein sequence ID" value="CAF92250.1"/>
    <property type="molecule type" value="Genomic_DNA"/>
</dbReference>
<dbReference type="GO" id="GO:0035517">
    <property type="term" value="C:PR-DUB complex"/>
    <property type="evidence" value="ECO:0007669"/>
    <property type="project" value="TreeGrafter"/>
</dbReference>
<feature type="compositionally biased region" description="Basic residues" evidence="2">
    <location>
        <begin position="351"/>
        <end position="368"/>
    </location>
</feature>
<dbReference type="GO" id="GO:0009887">
    <property type="term" value="P:animal organ morphogenesis"/>
    <property type="evidence" value="ECO:0007669"/>
    <property type="project" value="TreeGrafter"/>
</dbReference>
<protein>
    <submittedName>
        <fullName evidence="5">(spotted green pufferfish) hypothetical protein</fullName>
    </submittedName>
</protein>
<name>Q4T4D2_TETNG</name>
<evidence type="ECO:0000256" key="2">
    <source>
        <dbReference type="SAM" id="MobiDB-lite"/>
    </source>
</evidence>
<gene>
    <name evidence="5" type="ORF">GSTENG00007380001</name>
</gene>
<dbReference type="Pfam" id="PF13919">
    <property type="entry name" value="ASXH"/>
    <property type="match status" value="1"/>
</dbReference>
<comment type="caution">
    <text evidence="5">The sequence shown here is derived from an EMBL/GenBank/DDBJ whole genome shotgun (WGS) entry which is preliminary data.</text>
</comment>
<keyword evidence="1" id="KW-0804">Transcription</keyword>
<dbReference type="OrthoDB" id="9348951at2759"/>
<reference evidence="5" key="1">
    <citation type="journal article" date="2004" name="Nature">
        <title>Genome duplication in the teleost fish Tetraodon nigroviridis reveals the early vertebrate proto-karyotype.</title>
        <authorList>
            <person name="Jaillon O."/>
            <person name="Aury J.-M."/>
            <person name="Brunet F."/>
            <person name="Petit J.-L."/>
            <person name="Stange-Thomann N."/>
            <person name="Mauceli E."/>
            <person name="Bouneau L."/>
            <person name="Fischer C."/>
            <person name="Ozouf-Costaz C."/>
            <person name="Bernot A."/>
            <person name="Nicaud S."/>
            <person name="Jaffe D."/>
            <person name="Fisher S."/>
            <person name="Lutfalla G."/>
            <person name="Dossat C."/>
            <person name="Segurens B."/>
            <person name="Dasilva C."/>
            <person name="Salanoubat M."/>
            <person name="Levy M."/>
            <person name="Boudet N."/>
            <person name="Castellano S."/>
            <person name="Anthouard V."/>
            <person name="Jubin C."/>
            <person name="Castelli V."/>
            <person name="Katinka M."/>
            <person name="Vacherie B."/>
            <person name="Biemont C."/>
            <person name="Skalli Z."/>
            <person name="Cattolico L."/>
            <person name="Poulain J."/>
            <person name="De Berardinis V."/>
            <person name="Cruaud C."/>
            <person name="Duprat S."/>
            <person name="Brottier P."/>
            <person name="Coutanceau J.-P."/>
            <person name="Gouzy J."/>
            <person name="Parra G."/>
            <person name="Lardier G."/>
            <person name="Chapple C."/>
            <person name="McKernan K.J."/>
            <person name="McEwan P."/>
            <person name="Bosak S."/>
            <person name="Kellis M."/>
            <person name="Volff J.-N."/>
            <person name="Guigo R."/>
            <person name="Zody M.C."/>
            <person name="Mesirov J."/>
            <person name="Lindblad-Toh K."/>
            <person name="Birren B."/>
            <person name="Nusbaum C."/>
            <person name="Kahn D."/>
            <person name="Robinson-Rechavi M."/>
            <person name="Laudet V."/>
            <person name="Schachter V."/>
            <person name="Quetier F."/>
            <person name="Saurin W."/>
            <person name="Scarpelli C."/>
            <person name="Wincker P."/>
            <person name="Lander E.S."/>
            <person name="Weissenbach J."/>
            <person name="Roest Crollius H."/>
        </authorList>
    </citation>
    <scope>NUCLEOTIDE SEQUENCE [LARGE SCALE GENOMIC DNA]</scope>
</reference>
<feature type="compositionally biased region" description="Low complexity" evidence="2">
    <location>
        <begin position="445"/>
        <end position="459"/>
    </location>
</feature>
<dbReference type="PANTHER" id="PTHR13578">
    <property type="entry name" value="ADDITIONAL SEX COMBS LIKE PROTEIN ASXL"/>
    <property type="match status" value="1"/>
</dbReference>
<reference evidence="5" key="2">
    <citation type="submission" date="2004-02" db="EMBL/GenBank/DDBJ databases">
        <authorList>
            <consortium name="Genoscope"/>
            <consortium name="Whitehead Institute Centre for Genome Research"/>
        </authorList>
    </citation>
    <scope>NUCLEOTIDE SEQUENCE</scope>
</reference>
<feature type="compositionally biased region" description="Basic residues" evidence="2">
    <location>
        <begin position="131"/>
        <end position="146"/>
    </location>
</feature>
<dbReference type="AlphaFoldDB" id="Q4T4D2"/>
<feature type="region of interest" description="Disordered" evidence="2">
    <location>
        <begin position="333"/>
        <end position="459"/>
    </location>
</feature>
<organism evidence="5">
    <name type="scientific">Tetraodon nigroviridis</name>
    <name type="common">Spotted green pufferfish</name>
    <name type="synonym">Chelonodon nigroviridis</name>
    <dbReference type="NCBI Taxonomy" id="99883"/>
    <lineage>
        <taxon>Eukaryota</taxon>
        <taxon>Metazoa</taxon>
        <taxon>Chordata</taxon>
        <taxon>Craniata</taxon>
        <taxon>Vertebrata</taxon>
        <taxon>Euteleostomi</taxon>
        <taxon>Actinopterygii</taxon>
        <taxon>Neopterygii</taxon>
        <taxon>Teleostei</taxon>
        <taxon>Neoteleostei</taxon>
        <taxon>Acanthomorphata</taxon>
        <taxon>Eupercaria</taxon>
        <taxon>Tetraodontiformes</taxon>
        <taxon>Tetradontoidea</taxon>
        <taxon>Tetraodontidae</taxon>
        <taxon>Tetraodon</taxon>
    </lineage>
</organism>
<evidence type="ECO:0000259" key="3">
    <source>
        <dbReference type="Pfam" id="PF05066"/>
    </source>
</evidence>
<dbReference type="KEGG" id="tng:GSTEN00007380G001"/>
<feature type="domain" description="ASX DEUBAD" evidence="4">
    <location>
        <begin position="174"/>
        <end position="283"/>
    </location>
</feature>
<evidence type="ECO:0000256" key="1">
    <source>
        <dbReference type="ARBA" id="ARBA00023163"/>
    </source>
</evidence>
<evidence type="ECO:0000313" key="5">
    <source>
        <dbReference type="EMBL" id="CAF92250.1"/>
    </source>
</evidence>
<dbReference type="InterPro" id="IPR024811">
    <property type="entry name" value="ASX/ASX-like"/>
</dbReference>
<feature type="compositionally biased region" description="Polar residues" evidence="2">
    <location>
        <begin position="403"/>
        <end position="418"/>
    </location>
</feature>
<proteinExistence type="predicted"/>
<feature type="compositionally biased region" description="Basic and acidic residues" evidence="2">
    <location>
        <begin position="115"/>
        <end position="130"/>
    </location>
</feature>
<feature type="domain" description="HTH HARE-type" evidence="3">
    <location>
        <begin position="11"/>
        <end position="68"/>
    </location>
</feature>
<dbReference type="Pfam" id="PF05066">
    <property type="entry name" value="HARE-HTH"/>
    <property type="match status" value="1"/>
</dbReference>
<feature type="compositionally biased region" description="Low complexity" evidence="2">
    <location>
        <begin position="568"/>
        <end position="587"/>
    </location>
</feature>
<feature type="region of interest" description="Disordered" evidence="2">
    <location>
        <begin position="71"/>
        <end position="146"/>
    </location>
</feature>
<feature type="compositionally biased region" description="Pro residues" evidence="2">
    <location>
        <begin position="588"/>
        <end position="614"/>
    </location>
</feature>
<feature type="region of interest" description="Disordered" evidence="2">
    <location>
        <begin position="505"/>
        <end position="737"/>
    </location>
</feature>
<sequence length="792" mass="85734">MKDKQKRKKERTWAEAARMVLENFSDAPMTPKQILHVIQTKGLKEMRSERDRVKNSIFFKLPGRMSLYHPEEKRSAVDQKPVGVGGASGGHGRRRRASVHQRQQRRRPCVRVGRRSRDSDRSGRAGELRLHRDHGHGQRRQRRKKAVMMPRVVLTPLKVNGEHVPSGPMKRNRGGLDVDFETPGSILVNTNIRALINVRTFSAFPPQSQQQLLQLLPEVDRQVGAPPPPAHHRRPGGESRAHLPECPSQMGPDGMARLSSSALNNEFFTHASQSWKERLAEGRAARRSGPAACWRWSDRFLPLGSLQASSRTRCRCDFARRWRRRRRWRRGRRSFLRSTTGRTTCPALSPRSRRGGRRSPRPSPRRGRGWTTVSPFVPQLTVSVQRSRSRQQRSPRCRRSGSNCPGSNLPGSKVTPPTRSVPASCRRGRGRGGRGRGAPAPWRTSKPAPSKPGPSARPLLLLRPLETGPRRQGSGCGLLLGFGAQGVDVTHTLACQNKDQVPDKDAGLGGVIQHSSQHVDPPEVIAGQPPPARLEKDQDGGAHSDSTETASDCENEGPEAPWTRTGDPRGAARWSSAAGGAEAAAGHPAPPVWPPGPQRHPALLPPPAGAPGPPGGQRAGQDGARRRVPAPPAGPGSLQAEPKARRGGGPARAVSTVEANNPLVTPAAAGQPAPGEAVREAPQGGGGRRRPQLHGQRVRGGQRRLLPGRGGRRAAAPPPPGGGGGAQVLVPPQGHDHVPGLRRLLPRRLHRALQTVCVLSGGQIVGAGLGLWAGPALYHTTDLDLLLLQFSF</sequence>
<feature type="compositionally biased region" description="Basic residues" evidence="2">
    <location>
        <begin position="91"/>
        <end position="114"/>
    </location>
</feature>
<dbReference type="InterPro" id="IPR007759">
    <property type="entry name" value="Asxl_HARE-HTH"/>
</dbReference>
<feature type="compositionally biased region" description="Basic residues" evidence="2">
    <location>
        <begin position="687"/>
        <end position="702"/>
    </location>
</feature>
<feature type="region of interest" description="Disordered" evidence="2">
    <location>
        <begin position="222"/>
        <end position="241"/>
    </location>
</feature>
<dbReference type="GO" id="GO:0045944">
    <property type="term" value="P:positive regulation of transcription by RNA polymerase II"/>
    <property type="evidence" value="ECO:0007669"/>
    <property type="project" value="TreeGrafter"/>
</dbReference>
<dbReference type="InterPro" id="IPR028020">
    <property type="entry name" value="ASX_DEUBAD_dom"/>
</dbReference>
<feature type="compositionally biased region" description="Low complexity" evidence="2">
    <location>
        <begin position="666"/>
        <end position="676"/>
    </location>
</feature>
<evidence type="ECO:0000259" key="4">
    <source>
        <dbReference type="Pfam" id="PF13919"/>
    </source>
</evidence>